<dbReference type="EMBL" id="JAVDSB010000001">
    <property type="protein sequence ID" value="MDR6550021.1"/>
    <property type="molecule type" value="Genomic_DNA"/>
</dbReference>
<gene>
    <name evidence="1" type="ORF">J2736_001204</name>
</gene>
<keyword evidence="2" id="KW-1185">Reference proteome</keyword>
<evidence type="ECO:0000313" key="2">
    <source>
        <dbReference type="Proteomes" id="UP001267290"/>
    </source>
</evidence>
<protein>
    <submittedName>
        <fullName evidence="1">Uncharacterized protein</fullName>
    </submittedName>
</protein>
<accession>A0ABU1NRB1</accession>
<evidence type="ECO:0000313" key="1">
    <source>
        <dbReference type="EMBL" id="MDR6550021.1"/>
    </source>
</evidence>
<sequence length="205" mass="24372">MKNKVGRPSTGRIGWWSIPLWEREREQRSIMQRSSFETEEFMRCILVDVKPIDGNLYIATCVNETLKLIDKRVEDRAFKRDIGAVHKSKRIVHGKFEPTYFGETIRDGYELKVTTRQYQNGYFNDIAMSYYLRAKVVKELVRWLNGDVDRGKWIGKVNDKEFPDLDRSYQPFVKFMRTVINKREADFFGSKLNLLTNDTEFKYEN</sequence>
<name>A0ABU1NRB1_9BACL</name>
<reference evidence="1 2" key="1">
    <citation type="submission" date="2023-07" db="EMBL/GenBank/DDBJ databases">
        <title>Sorghum-associated microbial communities from plants grown in Nebraska, USA.</title>
        <authorList>
            <person name="Schachtman D."/>
        </authorList>
    </citation>
    <scope>NUCLEOTIDE SEQUENCE [LARGE SCALE GENOMIC DNA]</scope>
    <source>
        <strain evidence="1 2">CC258</strain>
    </source>
</reference>
<dbReference type="RefSeq" id="WP_310224387.1">
    <property type="nucleotide sequence ID" value="NZ_JAVDSB010000001.1"/>
</dbReference>
<organism evidence="1 2">
    <name type="scientific">Paenibacillus qinlingensis</name>
    <dbReference type="NCBI Taxonomy" id="1837343"/>
    <lineage>
        <taxon>Bacteria</taxon>
        <taxon>Bacillati</taxon>
        <taxon>Bacillota</taxon>
        <taxon>Bacilli</taxon>
        <taxon>Bacillales</taxon>
        <taxon>Paenibacillaceae</taxon>
        <taxon>Paenibacillus</taxon>
    </lineage>
</organism>
<comment type="caution">
    <text evidence="1">The sequence shown here is derived from an EMBL/GenBank/DDBJ whole genome shotgun (WGS) entry which is preliminary data.</text>
</comment>
<proteinExistence type="predicted"/>
<dbReference type="Proteomes" id="UP001267290">
    <property type="component" value="Unassembled WGS sequence"/>
</dbReference>